<dbReference type="CDD" id="cd00200">
    <property type="entry name" value="WD40"/>
    <property type="match status" value="1"/>
</dbReference>
<dbReference type="PANTHER" id="PTHR19879:SF9">
    <property type="entry name" value="TRANSCRIPTION INITIATION FACTOR TFIID SUBUNIT 5"/>
    <property type="match status" value="1"/>
</dbReference>
<dbReference type="SMART" id="SM00320">
    <property type="entry name" value="WD40"/>
    <property type="match status" value="7"/>
</dbReference>
<evidence type="ECO:0000313" key="6">
    <source>
        <dbReference type="EMBL" id="BAZ01583.1"/>
    </source>
</evidence>
<dbReference type="Pfam" id="PF25172">
    <property type="entry name" value="Beta-prop_WDR3_2nd"/>
    <property type="match status" value="1"/>
</dbReference>
<dbReference type="InterPro" id="IPR015943">
    <property type="entry name" value="WD40/YVTN_repeat-like_dom_sf"/>
</dbReference>
<keyword evidence="4" id="KW-0067">ATP-binding</keyword>
<evidence type="ECO:0000256" key="1">
    <source>
        <dbReference type="ARBA" id="ARBA00022574"/>
    </source>
</evidence>
<dbReference type="InterPro" id="IPR020472">
    <property type="entry name" value="WD40_PAC1"/>
</dbReference>
<dbReference type="AlphaFoldDB" id="A0A1Z4N772"/>
<keyword evidence="4" id="KW-0547">Nucleotide-binding</keyword>
<dbReference type="GO" id="GO:0005524">
    <property type="term" value="F:ATP binding"/>
    <property type="evidence" value="ECO:0007669"/>
    <property type="project" value="UniProtKB-UniRule"/>
</dbReference>
<dbReference type="Gene3D" id="2.130.10.10">
    <property type="entry name" value="YVTN repeat-like/Quinoprotein amine dehydrogenase"/>
    <property type="match status" value="3"/>
</dbReference>
<evidence type="ECO:0000256" key="2">
    <source>
        <dbReference type="ARBA" id="ARBA00022737"/>
    </source>
</evidence>
<dbReference type="PROSITE" id="PS00107">
    <property type="entry name" value="PROTEIN_KINASE_ATP"/>
    <property type="match status" value="1"/>
</dbReference>
<dbReference type="Proteomes" id="UP000218785">
    <property type="component" value="Chromosome"/>
</dbReference>
<dbReference type="PRINTS" id="PR00320">
    <property type="entry name" value="GPROTEINBRPT"/>
</dbReference>
<keyword evidence="2" id="KW-0677">Repeat</keyword>
<keyword evidence="6" id="KW-0808">Transferase</keyword>
<accession>A0A1Z4N772</accession>
<feature type="domain" description="Protein kinase" evidence="5">
    <location>
        <begin position="36"/>
        <end position="308"/>
    </location>
</feature>
<dbReference type="SUPFAM" id="SSF50978">
    <property type="entry name" value="WD40 repeat-like"/>
    <property type="match status" value="1"/>
</dbReference>
<dbReference type="InterPro" id="IPR036322">
    <property type="entry name" value="WD40_repeat_dom_sf"/>
</dbReference>
<sequence>MTYCLNPSCDQPVNPQDSNFCQGCGTKLTPLLRNRYCIIQPLGGGGFGRTFLAADEDKLKEYCVVKQLSPQVKGTNALRKATELFKEEARRLQQLGEHPQIPTLYAYFGEDSYLYLVQQFIQGQSLRQELKQQGTFSEAKIWQLLAELLPVLNFVHENQVIHRDIKPDNIMRRSPQSQSAGGNLVLIDFGVSKQVTATSLELTGTSIGSYGYAPMEQMKYGLASPASDLFSLGVTCFSLLTGIQPSHLYMEAGYNWVKSWREHLKSPISAPLEQILDKLLQKEVEHRYQSANAVLQDLPQPTQQKTFLQDHVGKPQVSGFNLKAATHLQKLLGKTQLPYQLLMGGAILLVGWAGYGYWQSLPLTGHGGEVNTLAFVPISPSPKSQRQQPNVALLPLQQIATGKEGILASGSDDQTVKIWNLQQKQVIRTLKADSGWVYAVAITPDSQTAIAGYKNHTIKIWNLNTGKEIRTLNGHRDLVNSVAITPDGQTVVSGSYDKTIKLWDLATGKEIRTLKGHTREVLAVAISPDGEKIVSASADRTIKIWQLKTGKEIHTLQGHSLDVNALAISPNGQLLASASDDKTIKLWNLNTGKLIRTFGEHTADVNAIAFSPNGEYIASASDDKTVKVWQKTTGEVIKTFQGHTAEVYAVAFSPNGKTLVSGSKDKTIKIWHLP</sequence>
<dbReference type="Gene3D" id="3.30.200.20">
    <property type="entry name" value="Phosphorylase Kinase, domain 1"/>
    <property type="match status" value="1"/>
</dbReference>
<feature type="repeat" description="WD" evidence="3">
    <location>
        <begin position="640"/>
        <end position="674"/>
    </location>
</feature>
<feature type="binding site" evidence="4">
    <location>
        <position position="66"/>
    </location>
    <ligand>
        <name>ATP</name>
        <dbReference type="ChEBI" id="CHEBI:30616"/>
    </ligand>
</feature>
<keyword evidence="6" id="KW-0418">Kinase</keyword>
<keyword evidence="1 3" id="KW-0853">WD repeat</keyword>
<feature type="repeat" description="WD" evidence="3">
    <location>
        <begin position="598"/>
        <end position="639"/>
    </location>
</feature>
<feature type="repeat" description="WD" evidence="3">
    <location>
        <begin position="556"/>
        <end position="597"/>
    </location>
</feature>
<dbReference type="EMBL" id="AP018248">
    <property type="protein sequence ID" value="BAZ01583.1"/>
    <property type="molecule type" value="Genomic_DNA"/>
</dbReference>
<dbReference type="SMART" id="SM00220">
    <property type="entry name" value="S_TKc"/>
    <property type="match status" value="1"/>
</dbReference>
<feature type="repeat" description="WD" evidence="3">
    <location>
        <begin position="472"/>
        <end position="513"/>
    </location>
</feature>
<organism evidence="6 7">
    <name type="scientific">Tolypothrix tenuis PCC 7101</name>
    <dbReference type="NCBI Taxonomy" id="231146"/>
    <lineage>
        <taxon>Bacteria</taxon>
        <taxon>Bacillati</taxon>
        <taxon>Cyanobacteriota</taxon>
        <taxon>Cyanophyceae</taxon>
        <taxon>Nostocales</taxon>
        <taxon>Tolypothrichaceae</taxon>
        <taxon>Tolypothrix</taxon>
    </lineage>
</organism>
<dbReference type="SUPFAM" id="SSF56112">
    <property type="entry name" value="Protein kinase-like (PK-like)"/>
    <property type="match status" value="1"/>
</dbReference>
<dbReference type="NCBIfam" id="NF045510">
    <property type="entry name" value="4Cys_prefix_kin"/>
    <property type="match status" value="1"/>
</dbReference>
<dbReference type="Gene3D" id="1.10.510.10">
    <property type="entry name" value="Transferase(Phosphotransferase) domain 1"/>
    <property type="match status" value="1"/>
</dbReference>
<evidence type="ECO:0000256" key="4">
    <source>
        <dbReference type="PROSITE-ProRule" id="PRU10141"/>
    </source>
</evidence>
<dbReference type="KEGG" id="ttq:NIES37_55860"/>
<feature type="repeat" description="WD" evidence="3">
    <location>
        <begin position="407"/>
        <end position="429"/>
    </location>
</feature>
<dbReference type="PROSITE" id="PS00678">
    <property type="entry name" value="WD_REPEATS_1"/>
    <property type="match status" value="4"/>
</dbReference>
<dbReference type="PROSITE" id="PS50011">
    <property type="entry name" value="PROTEIN_KINASE_DOM"/>
    <property type="match status" value="1"/>
</dbReference>
<dbReference type="InterPro" id="IPR011009">
    <property type="entry name" value="Kinase-like_dom_sf"/>
</dbReference>
<feature type="repeat" description="WD" evidence="3">
    <location>
        <begin position="430"/>
        <end position="471"/>
    </location>
</feature>
<evidence type="ECO:0000259" key="5">
    <source>
        <dbReference type="PROSITE" id="PS50011"/>
    </source>
</evidence>
<name>A0A1Z4N772_9CYAN</name>
<evidence type="ECO:0000313" key="7">
    <source>
        <dbReference type="Proteomes" id="UP000218785"/>
    </source>
</evidence>
<protein>
    <submittedName>
        <fullName evidence="6">Serine/threonine protein kinase with WD-40 repeats</fullName>
    </submittedName>
</protein>
<dbReference type="InterPro" id="IPR000719">
    <property type="entry name" value="Prot_kinase_dom"/>
</dbReference>
<dbReference type="PROSITE" id="PS50082">
    <property type="entry name" value="WD_REPEATS_2"/>
    <property type="match status" value="7"/>
</dbReference>
<dbReference type="InterPro" id="IPR001680">
    <property type="entry name" value="WD40_rpt"/>
</dbReference>
<dbReference type="PROSITE" id="PS50294">
    <property type="entry name" value="WD_REPEATS_REGION"/>
    <property type="match status" value="6"/>
</dbReference>
<dbReference type="RefSeq" id="WP_096581241.1">
    <property type="nucleotide sequence ID" value="NZ_CAWNJS010000001.1"/>
</dbReference>
<evidence type="ECO:0000256" key="3">
    <source>
        <dbReference type="PROSITE-ProRule" id="PRU00221"/>
    </source>
</evidence>
<keyword evidence="6" id="KW-0723">Serine/threonine-protein kinase</keyword>
<dbReference type="InterPro" id="IPR019775">
    <property type="entry name" value="WD40_repeat_CS"/>
</dbReference>
<dbReference type="PANTHER" id="PTHR19879">
    <property type="entry name" value="TRANSCRIPTION INITIATION FACTOR TFIID"/>
    <property type="match status" value="1"/>
</dbReference>
<gene>
    <name evidence="6" type="ORF">NIES37_55860</name>
</gene>
<proteinExistence type="predicted"/>
<dbReference type="CDD" id="cd14014">
    <property type="entry name" value="STKc_PknB_like"/>
    <property type="match status" value="1"/>
</dbReference>
<dbReference type="GO" id="GO:0004674">
    <property type="term" value="F:protein serine/threonine kinase activity"/>
    <property type="evidence" value="ECO:0007669"/>
    <property type="project" value="UniProtKB-KW"/>
</dbReference>
<dbReference type="InterPro" id="IPR017441">
    <property type="entry name" value="Protein_kinase_ATP_BS"/>
</dbReference>
<reference evidence="6 7" key="1">
    <citation type="submission" date="2017-06" db="EMBL/GenBank/DDBJ databases">
        <title>Genome sequencing of cyanobaciteial culture collection at National Institute for Environmental Studies (NIES).</title>
        <authorList>
            <person name="Hirose Y."/>
            <person name="Shimura Y."/>
            <person name="Fujisawa T."/>
            <person name="Nakamura Y."/>
            <person name="Kawachi M."/>
        </authorList>
    </citation>
    <scope>NUCLEOTIDE SEQUENCE [LARGE SCALE GENOMIC DNA]</scope>
    <source>
        <strain evidence="6 7">NIES-37</strain>
    </source>
</reference>
<dbReference type="Pfam" id="PF00069">
    <property type="entry name" value="Pkinase"/>
    <property type="match status" value="1"/>
</dbReference>
<keyword evidence="7" id="KW-1185">Reference proteome</keyword>
<feature type="repeat" description="WD" evidence="3">
    <location>
        <begin position="514"/>
        <end position="555"/>
    </location>
</feature>